<reference evidence="2" key="1">
    <citation type="submission" date="2017-12" db="EMBL/GenBank/DDBJ databases">
        <title>Genomic analysis of Paracoccus sp. CBA4604.</title>
        <authorList>
            <person name="Roh S.W."/>
            <person name="Kim J.Y."/>
            <person name="Kim J.S."/>
        </authorList>
    </citation>
    <scope>NUCLEOTIDE SEQUENCE [LARGE SCALE GENOMIC DNA]</scope>
    <source>
        <strain evidence="2">CBA4604</strain>
    </source>
</reference>
<dbReference type="Proteomes" id="UP000234882">
    <property type="component" value="Chromosome"/>
</dbReference>
<proteinExistence type="predicted"/>
<accession>A0A2K9MBP4</accession>
<evidence type="ECO:0008006" key="3">
    <source>
        <dbReference type="Google" id="ProtNLM"/>
    </source>
</evidence>
<gene>
    <name evidence="1" type="ORF">CYR75_01090</name>
</gene>
<dbReference type="AlphaFoldDB" id="A0A2K9MBP4"/>
<sequence>MAQPLDSTLYRTRFRVFFEWLRYRDDDPDFDVIRDIVRDFVFRNFPIAEGQVVLGQPCPEQYVHSLATARSTFGISGWKLGRRLAAIGLAQRSSVSKQFVLNQYVPANIVRDIATGIDVLLNATEAAHVVGIDRIMMAKFTTRGLIPRYYAEHNSVPLYHPRDLEVFLDKLRELAAKETLSEQLFDIPETSRRLSMPVDRVTHIIVENHLKLYADKAPQARFRDFRVSIDALRMAFAAEQDGAIKPAEAAKRMRVSIRTVRGLIDQGILEPRIVREHQTARIRRYVTSRSVEKFATKYITVVDLAAQSGRLPGAEAVLQVDRGVQPLELHARCNMIFRRNDLPSRSFFPATDGVFNG</sequence>
<dbReference type="EMBL" id="CP025583">
    <property type="protein sequence ID" value="AUM73077.1"/>
    <property type="molecule type" value="Genomic_DNA"/>
</dbReference>
<keyword evidence="2" id="KW-1185">Reference proteome</keyword>
<name>A0A2K9MBP4_9RHOB</name>
<organism evidence="1 2">
    <name type="scientific">Paracoccus jeotgali</name>
    <dbReference type="NCBI Taxonomy" id="2065379"/>
    <lineage>
        <taxon>Bacteria</taxon>
        <taxon>Pseudomonadati</taxon>
        <taxon>Pseudomonadota</taxon>
        <taxon>Alphaproteobacteria</taxon>
        <taxon>Rhodobacterales</taxon>
        <taxon>Paracoccaceae</taxon>
        <taxon>Paracoccus</taxon>
    </lineage>
</organism>
<evidence type="ECO:0000313" key="1">
    <source>
        <dbReference type="EMBL" id="AUM73077.1"/>
    </source>
</evidence>
<protein>
    <recommendedName>
        <fullName evidence="3">Helix-turn-helix domain-containing protein</fullName>
    </recommendedName>
</protein>
<dbReference type="KEGG" id="paru:CYR75_01090"/>
<evidence type="ECO:0000313" key="2">
    <source>
        <dbReference type="Proteomes" id="UP000234882"/>
    </source>
</evidence>